<accession>A0ABW4VQZ6</accession>
<dbReference type="EMBL" id="JBHUHR010000045">
    <property type="protein sequence ID" value="MFD2036697.1"/>
    <property type="molecule type" value="Genomic_DNA"/>
</dbReference>
<evidence type="ECO:0000256" key="1">
    <source>
        <dbReference type="SAM" id="MobiDB-lite"/>
    </source>
</evidence>
<evidence type="ECO:0000313" key="2">
    <source>
        <dbReference type="EMBL" id="MFD2036697.1"/>
    </source>
</evidence>
<feature type="compositionally biased region" description="Low complexity" evidence="1">
    <location>
        <begin position="54"/>
        <end position="63"/>
    </location>
</feature>
<evidence type="ECO:0000313" key="3">
    <source>
        <dbReference type="Proteomes" id="UP001597361"/>
    </source>
</evidence>
<protein>
    <recommendedName>
        <fullName evidence="4">Lipoprotein</fullName>
    </recommendedName>
</protein>
<organism evidence="2 3">
    <name type="scientific">Belliella marina</name>
    <dbReference type="NCBI Taxonomy" id="1644146"/>
    <lineage>
        <taxon>Bacteria</taxon>
        <taxon>Pseudomonadati</taxon>
        <taxon>Bacteroidota</taxon>
        <taxon>Cytophagia</taxon>
        <taxon>Cytophagales</taxon>
        <taxon>Cyclobacteriaceae</taxon>
        <taxon>Belliella</taxon>
    </lineage>
</organism>
<keyword evidence="3" id="KW-1185">Reference proteome</keyword>
<feature type="compositionally biased region" description="Basic and acidic residues" evidence="1">
    <location>
        <begin position="39"/>
        <end position="53"/>
    </location>
</feature>
<gene>
    <name evidence="2" type="ORF">ACFSKL_17970</name>
</gene>
<reference evidence="3" key="1">
    <citation type="journal article" date="2019" name="Int. J. Syst. Evol. Microbiol.">
        <title>The Global Catalogue of Microorganisms (GCM) 10K type strain sequencing project: providing services to taxonomists for standard genome sequencing and annotation.</title>
        <authorList>
            <consortium name="The Broad Institute Genomics Platform"/>
            <consortium name="The Broad Institute Genome Sequencing Center for Infectious Disease"/>
            <person name="Wu L."/>
            <person name="Ma J."/>
        </authorList>
    </citation>
    <scope>NUCLEOTIDE SEQUENCE [LARGE SCALE GENOMIC DNA]</scope>
    <source>
        <strain evidence="3">CGMCC 1.15180</strain>
    </source>
</reference>
<name>A0ABW4VQZ6_9BACT</name>
<sequence length="138" mass="15986">MESIKILSKTLICIFTICIIHSCEHRNTQREYAEDESIYGDRSEEALKPENRTSTDTTGLQDTDGLKIDENEKHNSSIPPKVYNAIKSDSSLNKQEVVDSRRYEKENTIYYEVLFRKNDKITTVTFDKEGNYSGDYND</sequence>
<feature type="region of interest" description="Disordered" evidence="1">
    <location>
        <begin position="33"/>
        <end position="83"/>
    </location>
</feature>
<evidence type="ECO:0008006" key="4">
    <source>
        <dbReference type="Google" id="ProtNLM"/>
    </source>
</evidence>
<proteinExistence type="predicted"/>
<dbReference type="Proteomes" id="UP001597361">
    <property type="component" value="Unassembled WGS sequence"/>
</dbReference>
<dbReference type="RefSeq" id="WP_376887980.1">
    <property type="nucleotide sequence ID" value="NZ_JBHUHR010000045.1"/>
</dbReference>
<feature type="compositionally biased region" description="Basic and acidic residues" evidence="1">
    <location>
        <begin position="64"/>
        <end position="75"/>
    </location>
</feature>
<comment type="caution">
    <text evidence="2">The sequence shown here is derived from an EMBL/GenBank/DDBJ whole genome shotgun (WGS) entry which is preliminary data.</text>
</comment>